<name>A7TD06_NEMVE</name>
<sequence length="54" mass="6144">REFYATLNAVYGPRSRNSHPVRSKEGTLLADSIEVKGRWVEHFSDLLNLPSDVD</sequence>
<proteinExistence type="predicted"/>
<dbReference type="AlphaFoldDB" id="A7TD06"/>
<reference evidence="1 2" key="1">
    <citation type="journal article" date="2007" name="Science">
        <title>Sea anemone genome reveals ancestral eumetazoan gene repertoire and genomic organization.</title>
        <authorList>
            <person name="Putnam N.H."/>
            <person name="Srivastava M."/>
            <person name="Hellsten U."/>
            <person name="Dirks B."/>
            <person name="Chapman J."/>
            <person name="Salamov A."/>
            <person name="Terry A."/>
            <person name="Shapiro H."/>
            <person name="Lindquist E."/>
            <person name="Kapitonov V.V."/>
            <person name="Jurka J."/>
            <person name="Genikhovich G."/>
            <person name="Grigoriev I.V."/>
            <person name="Lucas S.M."/>
            <person name="Steele R.E."/>
            <person name="Finnerty J.R."/>
            <person name="Technau U."/>
            <person name="Martindale M.Q."/>
            <person name="Rokhsar D.S."/>
        </authorList>
    </citation>
    <scope>NUCLEOTIDE SEQUENCE [LARGE SCALE GENOMIC DNA]</scope>
    <source>
        <strain evidence="2">CH2 X CH6</strain>
    </source>
</reference>
<gene>
    <name evidence="1" type="ORF">NEMVEDRAFT_v1g49548</name>
</gene>
<evidence type="ECO:0000313" key="2">
    <source>
        <dbReference type="Proteomes" id="UP000001593"/>
    </source>
</evidence>
<dbReference type="InParanoid" id="A7TD06"/>
<protein>
    <submittedName>
        <fullName evidence="1">Uncharacterized protein</fullName>
    </submittedName>
</protein>
<feature type="non-terminal residue" evidence="1">
    <location>
        <position position="1"/>
    </location>
</feature>
<feature type="non-terminal residue" evidence="1">
    <location>
        <position position="54"/>
    </location>
</feature>
<keyword evidence="2" id="KW-1185">Reference proteome</keyword>
<dbReference type="HOGENOM" id="CLU_3056495_0_0_1"/>
<organism evidence="1 2">
    <name type="scientific">Nematostella vectensis</name>
    <name type="common">Starlet sea anemone</name>
    <dbReference type="NCBI Taxonomy" id="45351"/>
    <lineage>
        <taxon>Eukaryota</taxon>
        <taxon>Metazoa</taxon>
        <taxon>Cnidaria</taxon>
        <taxon>Anthozoa</taxon>
        <taxon>Hexacorallia</taxon>
        <taxon>Actiniaria</taxon>
        <taxon>Edwardsiidae</taxon>
        <taxon>Nematostella</taxon>
    </lineage>
</organism>
<accession>A7TD06</accession>
<dbReference type="Proteomes" id="UP000001593">
    <property type="component" value="Unassembled WGS sequence"/>
</dbReference>
<evidence type="ECO:0000313" key="1">
    <source>
        <dbReference type="EMBL" id="EDO26051.1"/>
    </source>
</evidence>
<dbReference type="EMBL" id="DS477067">
    <property type="protein sequence ID" value="EDO26051.1"/>
    <property type="molecule type" value="Genomic_DNA"/>
</dbReference>
<dbReference type="PhylomeDB" id="A7TD06"/>